<dbReference type="EMBL" id="BMJY01000006">
    <property type="protein sequence ID" value="GGH43831.1"/>
    <property type="molecule type" value="Genomic_DNA"/>
</dbReference>
<gene>
    <name evidence="2" type="ORF">GCM10010921_18100</name>
</gene>
<dbReference type="Proteomes" id="UP000657592">
    <property type="component" value="Unassembled WGS sequence"/>
</dbReference>
<dbReference type="InterPro" id="IPR032830">
    <property type="entry name" value="XPB/Ssl2_N"/>
</dbReference>
<evidence type="ECO:0000313" key="2">
    <source>
        <dbReference type="EMBL" id="GGH43831.1"/>
    </source>
</evidence>
<feature type="domain" description="Helicase XPB/Ssl2 N-terminal" evidence="1">
    <location>
        <begin position="306"/>
        <end position="427"/>
    </location>
</feature>
<name>A0A917MMD4_9MICO</name>
<organism evidence="2 3">
    <name type="scientific">Microbacterium album</name>
    <dbReference type="NCBI Taxonomy" id="2053191"/>
    <lineage>
        <taxon>Bacteria</taxon>
        <taxon>Bacillati</taxon>
        <taxon>Actinomycetota</taxon>
        <taxon>Actinomycetes</taxon>
        <taxon>Micrococcales</taxon>
        <taxon>Microbacteriaceae</taxon>
        <taxon>Microbacterium</taxon>
    </lineage>
</organism>
<protein>
    <recommendedName>
        <fullName evidence="1">Helicase XPB/Ssl2 N-terminal domain-containing protein</fullName>
    </recommendedName>
</protein>
<evidence type="ECO:0000259" key="1">
    <source>
        <dbReference type="Pfam" id="PF13625"/>
    </source>
</evidence>
<reference evidence="2" key="2">
    <citation type="submission" date="2020-09" db="EMBL/GenBank/DDBJ databases">
        <authorList>
            <person name="Sun Q."/>
            <person name="Zhou Y."/>
        </authorList>
    </citation>
    <scope>NUCLEOTIDE SEQUENCE</scope>
    <source>
        <strain evidence="2">CGMCC 1.15794</strain>
    </source>
</reference>
<dbReference type="Pfam" id="PF13625">
    <property type="entry name" value="Helicase_C_3"/>
    <property type="match status" value="1"/>
</dbReference>
<evidence type="ECO:0000313" key="3">
    <source>
        <dbReference type="Proteomes" id="UP000657592"/>
    </source>
</evidence>
<reference evidence="2" key="1">
    <citation type="journal article" date="2014" name="Int. J. Syst. Evol. Microbiol.">
        <title>Complete genome sequence of Corynebacterium casei LMG S-19264T (=DSM 44701T), isolated from a smear-ripened cheese.</title>
        <authorList>
            <consortium name="US DOE Joint Genome Institute (JGI-PGF)"/>
            <person name="Walter F."/>
            <person name="Albersmeier A."/>
            <person name="Kalinowski J."/>
            <person name="Ruckert C."/>
        </authorList>
    </citation>
    <scope>NUCLEOTIDE SEQUENCE</scope>
    <source>
        <strain evidence="2">CGMCC 1.15794</strain>
    </source>
</reference>
<accession>A0A917MMD4</accession>
<keyword evidence="3" id="KW-1185">Reference proteome</keyword>
<dbReference type="AlphaFoldDB" id="A0A917MMD4"/>
<comment type="caution">
    <text evidence="2">The sequence shown here is derived from an EMBL/GenBank/DDBJ whole genome shotgun (WGS) entry which is preliminary data.</text>
</comment>
<sequence>MSAVNSTEARILAERLAAADDAALARLLESRRIAPRAPWHDFFDAAEALLAPDAVARAVAALPRDALAQLAAQSGPERLGLTDPDGRPYQAVRVALGGIAPVPTPDRTPAAASESAAAHAAERAFTTLSTLADVLLLAVRTPLSRVGSGTLGASDRRRMLQAEIVRDLHEADELVALAEVTGLLAVADRAWLVTPRGAQWVAESTPVRWAHLATALRTALPAGLRSPGGGWIAPSLWGDAYPLDEEWPARARHWRRLMELTGLTAEGESRDEPPTEPAWAVSLREGGDADPAPLVALLPHEVDRVFLQNDLTAISPGPLAPALDVRLQGIATRESHAQASTYRFTESSIAGALSAGETAAGILEFLSEISLTGVPQPLEYLVQRIAERHGLVRVAVDPDSGHTVVTSRDAGLLETIAVDQALRALGLVPDGERLRTRVARETAYWALADARYPVVAVDRHGRTETLARHRIAAAEDDAGPEDRYAALVERLRSAHGADADRAWLERELDAAVRDKALLSVEVALPDGSTRSFTLEATGLGGGRLRGRDRGADVERTLPVKSITSVRHV</sequence>
<proteinExistence type="predicted"/>